<dbReference type="OrthoDB" id="9803188at2"/>
<dbReference type="InterPro" id="IPR044068">
    <property type="entry name" value="CB"/>
</dbReference>
<dbReference type="Pfam" id="PF14659">
    <property type="entry name" value="Phage_int_SAM_3"/>
    <property type="match status" value="1"/>
</dbReference>
<gene>
    <name evidence="8" type="ORF">D5F11_022870</name>
</gene>
<evidence type="ECO:0000256" key="2">
    <source>
        <dbReference type="ARBA" id="ARBA00022908"/>
    </source>
</evidence>
<dbReference type="RefSeq" id="WP_120118587.1">
    <property type="nucleotide sequence ID" value="NZ_QYTW02000035.1"/>
</dbReference>
<evidence type="ECO:0000256" key="3">
    <source>
        <dbReference type="ARBA" id="ARBA00023125"/>
    </source>
</evidence>
<proteinExistence type="inferred from homology"/>
<dbReference type="Gene3D" id="1.10.443.10">
    <property type="entry name" value="Intergrase catalytic core"/>
    <property type="match status" value="1"/>
</dbReference>
<dbReference type="InterPro" id="IPR028259">
    <property type="entry name" value="AP2-like_int_N"/>
</dbReference>
<reference evidence="8 9" key="1">
    <citation type="submission" date="2018-12" db="EMBL/GenBank/DDBJ databases">
        <authorList>
            <person name="Sun L."/>
            <person name="Chen Z."/>
        </authorList>
    </citation>
    <scope>NUCLEOTIDE SEQUENCE [LARGE SCALE GENOMIC DNA]</scope>
    <source>
        <strain evidence="8 9">LMG 29736</strain>
    </source>
</reference>
<dbReference type="EMBL" id="QYTW02000035">
    <property type="protein sequence ID" value="RST57356.1"/>
    <property type="molecule type" value="Genomic_DNA"/>
</dbReference>
<keyword evidence="4" id="KW-0233">DNA recombination</keyword>
<dbReference type="InterPro" id="IPR013762">
    <property type="entry name" value="Integrase-like_cat_sf"/>
</dbReference>
<accession>A0A429X1L6</accession>
<dbReference type="InterPro" id="IPR002104">
    <property type="entry name" value="Integrase_catalytic"/>
</dbReference>
<dbReference type="Pfam" id="PF00589">
    <property type="entry name" value="Phage_integrase"/>
    <property type="match status" value="1"/>
</dbReference>
<comment type="caution">
    <text evidence="8">The sequence shown here is derived from an EMBL/GenBank/DDBJ whole genome shotgun (WGS) entry which is preliminary data.</text>
</comment>
<dbReference type="InterPro" id="IPR010998">
    <property type="entry name" value="Integrase_recombinase_N"/>
</dbReference>
<evidence type="ECO:0000259" key="7">
    <source>
        <dbReference type="PROSITE" id="PS51900"/>
    </source>
</evidence>
<dbReference type="GO" id="GO:0015074">
    <property type="term" value="P:DNA integration"/>
    <property type="evidence" value="ECO:0007669"/>
    <property type="project" value="UniProtKB-KW"/>
</dbReference>
<dbReference type="PANTHER" id="PTHR30349:SF64">
    <property type="entry name" value="PROPHAGE INTEGRASE INTD-RELATED"/>
    <property type="match status" value="1"/>
</dbReference>
<dbReference type="PANTHER" id="PTHR30349">
    <property type="entry name" value="PHAGE INTEGRASE-RELATED"/>
    <property type="match status" value="1"/>
</dbReference>
<dbReference type="GO" id="GO:0003677">
    <property type="term" value="F:DNA binding"/>
    <property type="evidence" value="ECO:0007669"/>
    <property type="project" value="UniProtKB-UniRule"/>
</dbReference>
<evidence type="ECO:0000256" key="4">
    <source>
        <dbReference type="ARBA" id="ARBA00023172"/>
    </source>
</evidence>
<keyword evidence="3 5" id="KW-0238">DNA-binding</keyword>
<name>A0A429X1L6_SIMTE</name>
<sequence length="410" mass="48425">MLKGEIEGVASFYKYQTKNGVFWRFVIDNGKDPITGKRKQTSRQGFKTKREAQEMAYELEKEIKGKGSIFQGDDKSFYDFCNMWLDIYQNQRAVKPGTIRIRKNEINNWQHYFRHISIEDITLKMFQDAINDMKKRFSESTLEGIYITGKMIFEKAVELEVIKEDPTRYSYFPRYTKTVEEIENEEKLPNYMEKNELSNFLKTCKDHGLLHDYEIFLTLAYTGLRLGELCALKTTDVFEEEGTYFLKISKTLYNPKNIIKDYKLVTTKNKTSRRTIDIAPVVYDALQNVISYNEQLKEATGEDYHDEDFIFVNSNKYPGYPHYIKFVQHRMNRILRIANMNPHLSPHAFRHTHTSLLAEAGVELERIMKRLGHANDEITKRIYLHITKPVREKDAERFSQLMDQVINIET</sequence>
<dbReference type="GO" id="GO:0006310">
    <property type="term" value="P:DNA recombination"/>
    <property type="evidence" value="ECO:0007669"/>
    <property type="project" value="UniProtKB-KW"/>
</dbReference>
<dbReference type="PROSITE" id="PS51900">
    <property type="entry name" value="CB"/>
    <property type="match status" value="1"/>
</dbReference>
<dbReference type="Gene3D" id="1.10.150.130">
    <property type="match status" value="1"/>
</dbReference>
<evidence type="ECO:0000313" key="9">
    <source>
        <dbReference type="Proteomes" id="UP000287296"/>
    </source>
</evidence>
<dbReference type="CDD" id="cd01189">
    <property type="entry name" value="INT_ICEBs1_C_like"/>
    <property type="match status" value="1"/>
</dbReference>
<dbReference type="Proteomes" id="UP000287296">
    <property type="component" value="Unassembled WGS sequence"/>
</dbReference>
<dbReference type="Pfam" id="PF14657">
    <property type="entry name" value="Arm-DNA-bind_4"/>
    <property type="match status" value="1"/>
</dbReference>
<dbReference type="InterPro" id="IPR011010">
    <property type="entry name" value="DNA_brk_join_enz"/>
</dbReference>
<dbReference type="AlphaFoldDB" id="A0A429X1L6"/>
<evidence type="ECO:0000259" key="6">
    <source>
        <dbReference type="PROSITE" id="PS51898"/>
    </source>
</evidence>
<feature type="domain" description="Tyr recombinase" evidence="6">
    <location>
        <begin position="187"/>
        <end position="397"/>
    </location>
</feature>
<organism evidence="8 9">
    <name type="scientific">Siminovitchia terrae</name>
    <name type="common">Bacillus terrae</name>
    <dbReference type="NCBI Taxonomy" id="1914933"/>
    <lineage>
        <taxon>Bacteria</taxon>
        <taxon>Bacillati</taxon>
        <taxon>Bacillota</taxon>
        <taxon>Bacilli</taxon>
        <taxon>Bacillales</taxon>
        <taxon>Bacillaceae</taxon>
        <taxon>Siminovitchia</taxon>
    </lineage>
</organism>
<evidence type="ECO:0000313" key="8">
    <source>
        <dbReference type="EMBL" id="RST57356.1"/>
    </source>
</evidence>
<comment type="similarity">
    <text evidence="1">Belongs to the 'phage' integrase family.</text>
</comment>
<dbReference type="InterPro" id="IPR050090">
    <property type="entry name" value="Tyrosine_recombinase_XerCD"/>
</dbReference>
<dbReference type="PROSITE" id="PS51898">
    <property type="entry name" value="TYR_RECOMBINASE"/>
    <property type="match status" value="1"/>
</dbReference>
<evidence type="ECO:0000256" key="1">
    <source>
        <dbReference type="ARBA" id="ARBA00008857"/>
    </source>
</evidence>
<evidence type="ECO:0000256" key="5">
    <source>
        <dbReference type="PROSITE-ProRule" id="PRU01248"/>
    </source>
</evidence>
<dbReference type="SUPFAM" id="SSF56349">
    <property type="entry name" value="DNA breaking-rejoining enzymes"/>
    <property type="match status" value="1"/>
</dbReference>
<dbReference type="InterPro" id="IPR004107">
    <property type="entry name" value="Integrase_SAM-like_N"/>
</dbReference>
<protein>
    <submittedName>
        <fullName evidence="8">Site-specific integrase</fullName>
    </submittedName>
</protein>
<feature type="domain" description="Core-binding (CB)" evidence="7">
    <location>
        <begin position="75"/>
        <end position="157"/>
    </location>
</feature>
<keyword evidence="2" id="KW-0229">DNA integration</keyword>